<dbReference type="SMART" id="SM00848">
    <property type="entry name" value="Inhibitor_I29"/>
    <property type="match status" value="1"/>
</dbReference>
<keyword evidence="2" id="KW-0732">Signal</keyword>
<dbReference type="InterPro" id="IPR000668">
    <property type="entry name" value="Peptidase_C1A_C"/>
</dbReference>
<dbReference type="EMBL" id="JARBDR010000921">
    <property type="protein sequence ID" value="KAJ8299669.1"/>
    <property type="molecule type" value="Genomic_DNA"/>
</dbReference>
<evidence type="ECO:0000259" key="4">
    <source>
        <dbReference type="SMART" id="SM00848"/>
    </source>
</evidence>
<evidence type="ECO:0000256" key="2">
    <source>
        <dbReference type="SAM" id="SignalP"/>
    </source>
</evidence>
<comment type="caution">
    <text evidence="5">The sequence shown here is derived from an EMBL/GenBank/DDBJ whole genome shotgun (WGS) entry which is preliminary data.</text>
</comment>
<proteinExistence type="inferred from homology"/>
<dbReference type="Pfam" id="PF08246">
    <property type="entry name" value="Inhibitor_I29"/>
    <property type="match status" value="1"/>
</dbReference>
<protein>
    <submittedName>
        <fullName evidence="5">Uncharacterized protein</fullName>
    </submittedName>
</protein>
<feature type="signal peptide" evidence="2">
    <location>
        <begin position="1"/>
        <end position="17"/>
    </location>
</feature>
<dbReference type="Gene3D" id="3.90.70.10">
    <property type="entry name" value="Cysteine proteinases"/>
    <property type="match status" value="1"/>
</dbReference>
<dbReference type="SMART" id="SM00645">
    <property type="entry name" value="Pept_C1"/>
    <property type="match status" value="1"/>
</dbReference>
<comment type="similarity">
    <text evidence="1">Belongs to the peptidase C1 family.</text>
</comment>
<feature type="domain" description="Peptidase C1A papain C-terminal" evidence="3">
    <location>
        <begin position="83"/>
        <end position="291"/>
    </location>
</feature>
<dbReference type="InterPro" id="IPR013201">
    <property type="entry name" value="Prot_inhib_I29"/>
</dbReference>
<sequence length="291" mass="33244">MTALLFLILLFPSHVFGHYQFRAEWESWKHKHGKSYVTDDEEQYRRGIWMKNFRFVMRHNNRSDQTFKMEMNEFADQLTISYLPKQFDWRTKGAISPVKNQGQMGDAASIVATECIESYNFIKTGKLEELSEEESHDCCAGSRLLPEDVFTCIHNIGGLCSEADYPKQTDYKCHNSSCTPVVKIDGGKKVPQGNENLLLQAVLQVPVMVAIDASHASFQLYRSGIYNEPSCSSTELDHVVEVVGYGTKGQGNDYWIVKNSWGINWGMKGYILMSRNKHNQCGIASYARYPY</sequence>
<gene>
    <name evidence="5" type="ORF">KUTeg_023729</name>
</gene>
<feature type="domain" description="Cathepsin propeptide inhibitor" evidence="4">
    <location>
        <begin position="25"/>
        <end position="82"/>
    </location>
</feature>
<dbReference type="InterPro" id="IPR013128">
    <property type="entry name" value="Peptidase_C1A"/>
</dbReference>
<name>A0ABQ9E5T7_TEGGR</name>
<keyword evidence="6" id="KW-1185">Reference proteome</keyword>
<dbReference type="SUPFAM" id="SSF54001">
    <property type="entry name" value="Cysteine proteinases"/>
    <property type="match status" value="1"/>
</dbReference>
<accession>A0ABQ9E5T7</accession>
<dbReference type="Pfam" id="PF00112">
    <property type="entry name" value="Peptidase_C1"/>
    <property type="match status" value="1"/>
</dbReference>
<dbReference type="CDD" id="cd02248">
    <property type="entry name" value="Peptidase_C1A"/>
    <property type="match status" value="1"/>
</dbReference>
<dbReference type="InterPro" id="IPR039417">
    <property type="entry name" value="Peptidase_C1A_papain-like"/>
</dbReference>
<dbReference type="InterPro" id="IPR025661">
    <property type="entry name" value="Pept_asp_AS"/>
</dbReference>
<dbReference type="InterPro" id="IPR038765">
    <property type="entry name" value="Papain-like_cys_pep_sf"/>
</dbReference>
<evidence type="ECO:0000259" key="3">
    <source>
        <dbReference type="SMART" id="SM00645"/>
    </source>
</evidence>
<evidence type="ECO:0000256" key="1">
    <source>
        <dbReference type="ARBA" id="ARBA00008455"/>
    </source>
</evidence>
<organism evidence="5 6">
    <name type="scientific">Tegillarca granosa</name>
    <name type="common">Malaysian cockle</name>
    <name type="synonym">Anadara granosa</name>
    <dbReference type="NCBI Taxonomy" id="220873"/>
    <lineage>
        <taxon>Eukaryota</taxon>
        <taxon>Metazoa</taxon>
        <taxon>Spiralia</taxon>
        <taxon>Lophotrochozoa</taxon>
        <taxon>Mollusca</taxon>
        <taxon>Bivalvia</taxon>
        <taxon>Autobranchia</taxon>
        <taxon>Pteriomorphia</taxon>
        <taxon>Arcoida</taxon>
        <taxon>Arcoidea</taxon>
        <taxon>Arcidae</taxon>
        <taxon>Tegillarca</taxon>
    </lineage>
</organism>
<reference evidence="5 6" key="1">
    <citation type="submission" date="2022-12" db="EMBL/GenBank/DDBJ databases">
        <title>Chromosome-level genome of Tegillarca granosa.</title>
        <authorList>
            <person name="Kim J."/>
        </authorList>
    </citation>
    <scope>NUCLEOTIDE SEQUENCE [LARGE SCALE GENOMIC DNA]</scope>
    <source>
        <strain evidence="5">Teg-2019</strain>
        <tissue evidence="5">Adductor muscle</tissue>
    </source>
</reference>
<dbReference type="Proteomes" id="UP001217089">
    <property type="component" value="Unassembled WGS sequence"/>
</dbReference>
<dbReference type="PROSITE" id="PS00640">
    <property type="entry name" value="THIOL_PROTEASE_ASN"/>
    <property type="match status" value="1"/>
</dbReference>
<evidence type="ECO:0000313" key="6">
    <source>
        <dbReference type="Proteomes" id="UP001217089"/>
    </source>
</evidence>
<evidence type="ECO:0000313" key="5">
    <source>
        <dbReference type="EMBL" id="KAJ8299669.1"/>
    </source>
</evidence>
<dbReference type="PANTHER" id="PTHR12411">
    <property type="entry name" value="CYSTEINE PROTEASE FAMILY C1-RELATED"/>
    <property type="match status" value="1"/>
</dbReference>
<feature type="chain" id="PRO_5045239371" evidence="2">
    <location>
        <begin position="18"/>
        <end position="291"/>
    </location>
</feature>